<keyword evidence="1" id="KW-0433">Leucine-rich repeat</keyword>
<dbReference type="PANTHER" id="PTHR24373">
    <property type="entry name" value="SLIT RELATED LEUCINE-RICH REPEAT NEURONAL PROTEIN"/>
    <property type="match status" value="1"/>
</dbReference>
<comment type="caution">
    <text evidence="5">The sequence shown here is derived from an EMBL/GenBank/DDBJ whole genome shotgun (WGS) entry which is preliminary data.</text>
</comment>
<dbReference type="SMART" id="SM00369">
    <property type="entry name" value="LRR_TYP"/>
    <property type="match status" value="5"/>
</dbReference>
<dbReference type="GO" id="GO:0031012">
    <property type="term" value="C:extracellular matrix"/>
    <property type="evidence" value="ECO:0007669"/>
    <property type="project" value="TreeGrafter"/>
</dbReference>
<dbReference type="PANTHER" id="PTHR24373:SF370">
    <property type="entry name" value="FISH-LIPS, ISOFORM E"/>
    <property type="match status" value="1"/>
</dbReference>
<dbReference type="SUPFAM" id="SSF52058">
    <property type="entry name" value="L domain-like"/>
    <property type="match status" value="1"/>
</dbReference>
<dbReference type="InterPro" id="IPR032675">
    <property type="entry name" value="LRR_dom_sf"/>
</dbReference>
<keyword evidence="2 4" id="KW-0732">Signal</keyword>
<organism evidence="5 6">
    <name type="scientific">Rhynchophorus ferrugineus</name>
    <name type="common">Red palm weevil</name>
    <name type="synonym">Curculio ferrugineus</name>
    <dbReference type="NCBI Taxonomy" id="354439"/>
    <lineage>
        <taxon>Eukaryota</taxon>
        <taxon>Metazoa</taxon>
        <taxon>Ecdysozoa</taxon>
        <taxon>Arthropoda</taxon>
        <taxon>Hexapoda</taxon>
        <taxon>Insecta</taxon>
        <taxon>Pterygota</taxon>
        <taxon>Neoptera</taxon>
        <taxon>Endopterygota</taxon>
        <taxon>Coleoptera</taxon>
        <taxon>Polyphaga</taxon>
        <taxon>Cucujiformia</taxon>
        <taxon>Curculionidae</taxon>
        <taxon>Dryophthorinae</taxon>
        <taxon>Rhynchophorus</taxon>
    </lineage>
</organism>
<evidence type="ECO:0000313" key="5">
    <source>
        <dbReference type="EMBL" id="KAF7267087.1"/>
    </source>
</evidence>
<feature type="signal peptide" evidence="4">
    <location>
        <begin position="1"/>
        <end position="16"/>
    </location>
</feature>
<feature type="chain" id="PRO_5032486105" evidence="4">
    <location>
        <begin position="17"/>
        <end position="259"/>
    </location>
</feature>
<dbReference type="Gene3D" id="3.80.10.10">
    <property type="entry name" value="Ribonuclease Inhibitor"/>
    <property type="match status" value="1"/>
</dbReference>
<reference evidence="5" key="1">
    <citation type="submission" date="2020-08" db="EMBL/GenBank/DDBJ databases">
        <title>Genome sequencing and assembly of the red palm weevil Rhynchophorus ferrugineus.</title>
        <authorList>
            <person name="Dias G.B."/>
            <person name="Bergman C.M."/>
            <person name="Manee M."/>
        </authorList>
    </citation>
    <scope>NUCLEOTIDE SEQUENCE</scope>
    <source>
        <strain evidence="5">AA-2017</strain>
        <tissue evidence="5">Whole larva</tissue>
    </source>
</reference>
<dbReference type="InterPro" id="IPR001611">
    <property type="entry name" value="Leu-rich_rpt"/>
</dbReference>
<evidence type="ECO:0000256" key="3">
    <source>
        <dbReference type="ARBA" id="ARBA00022737"/>
    </source>
</evidence>
<dbReference type="Pfam" id="PF13855">
    <property type="entry name" value="LRR_8"/>
    <property type="match status" value="2"/>
</dbReference>
<keyword evidence="3" id="KW-0677">Repeat</keyword>
<evidence type="ECO:0000256" key="1">
    <source>
        <dbReference type="ARBA" id="ARBA00022614"/>
    </source>
</evidence>
<proteinExistence type="predicted"/>
<accession>A0A834I4X8</accession>
<evidence type="ECO:0000313" key="6">
    <source>
        <dbReference type="Proteomes" id="UP000625711"/>
    </source>
</evidence>
<evidence type="ECO:0000256" key="2">
    <source>
        <dbReference type="ARBA" id="ARBA00022729"/>
    </source>
</evidence>
<name>A0A834I4X8_RHYFE</name>
<dbReference type="AlphaFoldDB" id="A0A834I4X8"/>
<dbReference type="InterPro" id="IPR050328">
    <property type="entry name" value="Dev_Immune_Receptor"/>
</dbReference>
<protein>
    <submittedName>
        <fullName evidence="5">Uncharacterized protein</fullName>
    </submittedName>
</protein>
<dbReference type="EMBL" id="JAACXV010014469">
    <property type="protein sequence ID" value="KAF7267087.1"/>
    <property type="molecule type" value="Genomic_DNA"/>
</dbReference>
<dbReference type="Proteomes" id="UP000625711">
    <property type="component" value="Unassembled WGS sequence"/>
</dbReference>
<gene>
    <name evidence="5" type="ORF">GWI33_019650</name>
</gene>
<evidence type="ECO:0000256" key="4">
    <source>
        <dbReference type="SAM" id="SignalP"/>
    </source>
</evidence>
<sequence>MEIGVFLMLIIAVVHAQRSLEENEPSLPRHMNRMGRDLADVPPGDYHVVSLNVAYNKISQVKAYDFYLKMYRNLTTIELGHNRLSSVDTDGFRELLQLTSVDLSNNNITVLHINLFRHNPKLQRLDASSNMITTDPEKPLLRSPSLEVLILGKNRISNLFDITFARTPNLRQLLLDDNDIDYMSRNCFSYLNNLQYISLARTGIHTVSESMFRKLPRLVDLTGTPLSQKFIPSLTKVRTTQLARLIHVERYSSEEDYET</sequence>
<dbReference type="OrthoDB" id="676979at2759"/>
<dbReference type="GO" id="GO:0005615">
    <property type="term" value="C:extracellular space"/>
    <property type="evidence" value="ECO:0007669"/>
    <property type="project" value="TreeGrafter"/>
</dbReference>
<keyword evidence="6" id="KW-1185">Reference proteome</keyword>
<dbReference type="InterPro" id="IPR003591">
    <property type="entry name" value="Leu-rich_rpt_typical-subtyp"/>
</dbReference>